<dbReference type="EMBL" id="CM024808">
    <property type="protein sequence ID" value="KAG8007123.1"/>
    <property type="molecule type" value="Genomic_DNA"/>
</dbReference>
<proteinExistence type="predicted"/>
<gene>
    <name evidence="1" type="primary">ATF7IP</name>
    <name evidence="1" type="ORF">GBF38_023276</name>
</gene>
<reference evidence="1" key="1">
    <citation type="submission" date="2020-04" db="EMBL/GenBank/DDBJ databases">
        <title>A chromosome-scale assembly and high-density genetic map of the yellow drum (Nibea albiflora) genome.</title>
        <authorList>
            <person name="Xu D."/>
            <person name="Zhang W."/>
            <person name="Chen R."/>
            <person name="Tan P."/>
            <person name="Wang L."/>
            <person name="Song H."/>
            <person name="Tian L."/>
            <person name="Zhu Q."/>
            <person name="Wang B."/>
        </authorList>
    </citation>
    <scope>NUCLEOTIDE SEQUENCE</scope>
    <source>
        <strain evidence="1">ZJHYS-2018</strain>
    </source>
</reference>
<name>A0ACB7EZM7_NIBAL</name>
<accession>A0ACB7EZM7</accession>
<evidence type="ECO:0000313" key="2">
    <source>
        <dbReference type="Proteomes" id="UP000805704"/>
    </source>
</evidence>
<protein>
    <submittedName>
        <fullName evidence="1">Activating transcription factor 7-interacting protein 1</fullName>
    </submittedName>
</protein>
<organism evidence="1 2">
    <name type="scientific">Nibea albiflora</name>
    <name type="common">Yellow drum</name>
    <name type="synonym">Corvina albiflora</name>
    <dbReference type="NCBI Taxonomy" id="240163"/>
    <lineage>
        <taxon>Eukaryota</taxon>
        <taxon>Metazoa</taxon>
        <taxon>Chordata</taxon>
        <taxon>Craniata</taxon>
        <taxon>Vertebrata</taxon>
        <taxon>Euteleostomi</taxon>
        <taxon>Actinopterygii</taxon>
        <taxon>Neopterygii</taxon>
        <taxon>Teleostei</taxon>
        <taxon>Neoteleostei</taxon>
        <taxon>Acanthomorphata</taxon>
        <taxon>Eupercaria</taxon>
        <taxon>Sciaenidae</taxon>
        <taxon>Nibea</taxon>
    </lineage>
</organism>
<comment type="caution">
    <text evidence="1">The sequence shown here is derived from an EMBL/GenBank/DDBJ whole genome shotgun (WGS) entry which is preliminary data.</text>
</comment>
<keyword evidence="2" id="KW-1185">Reference proteome</keyword>
<sequence>MKRLRSTSASSGAGDKRLKFSQSQVQMLIKQEVLSAVRQNETKMQSLIEAIQQLDHECDYERTFQKLERKKDPPDAQEKENVEDCKKFEEPKAERVKAECISPGHSSSPKHTEAKQDTLPYPRLPPTPLPSNLSTEAALYNIPQRPVVQLALIKNPRSLSLLWKLEEDDPCAPPMDSYSILLTTEKVKGSGIFPKWNTLDEVKAIPLPMCVMVTKFKAGHKVCVAVVGKDKFGRFGPYSKVLTAAIPE</sequence>
<dbReference type="Proteomes" id="UP000805704">
    <property type="component" value="Chromosome 20"/>
</dbReference>
<evidence type="ECO:0000313" key="1">
    <source>
        <dbReference type="EMBL" id="KAG8007123.1"/>
    </source>
</evidence>